<evidence type="ECO:0000256" key="1">
    <source>
        <dbReference type="SAM" id="SignalP"/>
    </source>
</evidence>
<keyword evidence="1" id="KW-0732">Signal</keyword>
<proteinExistence type="predicted"/>
<dbReference type="RefSeq" id="WP_349762035.1">
    <property type="nucleotide sequence ID" value="NZ_JBEGCJ010000004.1"/>
</dbReference>
<dbReference type="Proteomes" id="UP001442468">
    <property type="component" value="Unassembled WGS sequence"/>
</dbReference>
<sequence>MPRLSRLPLNLLLPFCLFLTGPAAATDYNTDDIQAHGGWHSLVLSLGEEHHVRAIDQLSYSDAIFSVNASAWACDLPWLELRVELDENQPESATVNRVPADLRVDHETIHSGSAAFVTERGDSGFYVRFAVPELSLLLDEIGDGELLRLRIMRGEDDPWFMVFALEGAGEAIARMERLCEQIAGDTRP</sequence>
<protein>
    <submittedName>
        <fullName evidence="2">Uncharacterized protein</fullName>
    </submittedName>
</protein>
<feature type="chain" id="PRO_5046514104" evidence="1">
    <location>
        <begin position="26"/>
        <end position="188"/>
    </location>
</feature>
<reference evidence="2 3" key="1">
    <citation type="submission" date="2024-05" db="EMBL/GenBank/DDBJ databases">
        <title>Halomonas sp. SSM6 16S ribosomal RNA gene Genome sequencing and assembly.</title>
        <authorList>
            <person name="Yook S."/>
        </authorList>
    </citation>
    <scope>NUCLEOTIDE SEQUENCE [LARGE SCALE GENOMIC DNA]</scope>
    <source>
        <strain evidence="2 3">SSM6</strain>
    </source>
</reference>
<feature type="signal peptide" evidence="1">
    <location>
        <begin position="1"/>
        <end position="25"/>
    </location>
</feature>
<evidence type="ECO:0000313" key="2">
    <source>
        <dbReference type="EMBL" id="MEQ6917766.1"/>
    </source>
</evidence>
<evidence type="ECO:0000313" key="3">
    <source>
        <dbReference type="Proteomes" id="UP001442468"/>
    </source>
</evidence>
<dbReference type="EMBL" id="JBEGCJ010000004">
    <property type="protein sequence ID" value="MEQ6917766.1"/>
    <property type="molecule type" value="Genomic_DNA"/>
</dbReference>
<keyword evidence="3" id="KW-1185">Reference proteome</keyword>
<name>A0ABV1NFE7_9GAMM</name>
<comment type="caution">
    <text evidence="2">The sequence shown here is derived from an EMBL/GenBank/DDBJ whole genome shotgun (WGS) entry which is preliminary data.</text>
</comment>
<accession>A0ABV1NFE7</accession>
<organism evidence="2 3">
    <name type="scientific">Halomonas aquatica</name>
    <dbReference type="NCBI Taxonomy" id="3151123"/>
    <lineage>
        <taxon>Bacteria</taxon>
        <taxon>Pseudomonadati</taxon>
        <taxon>Pseudomonadota</taxon>
        <taxon>Gammaproteobacteria</taxon>
        <taxon>Oceanospirillales</taxon>
        <taxon>Halomonadaceae</taxon>
        <taxon>Halomonas</taxon>
    </lineage>
</organism>
<gene>
    <name evidence="2" type="ORF">ABE960_09555</name>
</gene>